<keyword evidence="3" id="KW-0732">Signal</keyword>
<keyword evidence="4" id="KW-0378">Hydrolase</keyword>
<gene>
    <name evidence="9" type="ORF">K489DRAFT_417560</name>
</gene>
<dbReference type="Proteomes" id="UP000504637">
    <property type="component" value="Unplaced"/>
</dbReference>
<sequence length="727" mass="79724">MVYRANKFTPQVLLSAPRRSIGVPNSDASLILYTTSTYSFDTHSQSYSLCRPPTTGGETYRLASAEGISSLNWLDHDDLFTFLYAGKNGETKLVVASLKAITASGEMELATSSEGKGFYVAGSIQAPAANLKVKSLTPGKRFAVAVTARASPDGSLYNSETAKPTHSTGRLYSTIQVREWDRYETKERNNLWYAQLDRSNKGDRFKLSSFTNAHPRLGLECPIPPFGGTDHFDISSYGIIFVAKDPNLSRALNNKCNTYLLKIFDWGGGEAPKPLLVQTPGFDGAATSPVFSDDGSQVAFLKMKTNGHDAERNVIFGFGTADVPDMVATQIAASSWDLSPTSVQFSTTNPDRLYVTASDSGVGRIFVIDRDESWKPPVGSNTGGNVLEVRPLPGGEIFLSMSSLIDSSIYVLLHSDGDGSWPLPEWASSVSEDGSKYGLSVEQRDSLWTPAGNPTARNPRIHSLVMRPSDFDRTKKYPVAYIIHGGPSEACADIWSYKWNPAVFAEQGYIVIMPNFTGSSGYGAAFTDASRCNWGGTPYEDIVNAFDWISENMPEADNDRAVALGGSYGGYMVNWIQGHDLGRKFKALVCHDGVTSLAGCFYSTDEFYFPMHELGGWDPSAFFSEWQTPELVIHSSKDYRIAISEGLAAFNILQARGVESQFLTFPDENHLVSQPENSLVWYKTVLNFINKFVGKRPFTVEDPEGEEYFGGIKEEEVVVSSLGKVTI</sequence>
<keyword evidence="8" id="KW-1185">Reference proteome</keyword>
<dbReference type="FunFam" id="3.40.50.1820:FF:000028">
    <property type="entry name" value="S9 family peptidase"/>
    <property type="match status" value="1"/>
</dbReference>
<dbReference type="GO" id="GO:0004252">
    <property type="term" value="F:serine-type endopeptidase activity"/>
    <property type="evidence" value="ECO:0007669"/>
    <property type="project" value="TreeGrafter"/>
</dbReference>
<keyword evidence="5" id="KW-0720">Serine protease</keyword>
<evidence type="ECO:0000256" key="5">
    <source>
        <dbReference type="ARBA" id="ARBA00022825"/>
    </source>
</evidence>
<evidence type="ECO:0000313" key="8">
    <source>
        <dbReference type="Proteomes" id="UP000504637"/>
    </source>
</evidence>
<evidence type="ECO:0000313" key="9">
    <source>
        <dbReference type="RefSeq" id="XP_033456527.1"/>
    </source>
</evidence>
<reference evidence="9" key="3">
    <citation type="submission" date="2025-08" db="UniProtKB">
        <authorList>
            <consortium name="RefSeq"/>
        </authorList>
    </citation>
    <scope>IDENTIFICATION</scope>
    <source>
        <strain evidence="9">CBS 342.82</strain>
    </source>
</reference>
<dbReference type="AlphaFoldDB" id="A0A6J3LUN0"/>
<reference evidence="9" key="2">
    <citation type="submission" date="2020-04" db="EMBL/GenBank/DDBJ databases">
        <authorList>
            <consortium name="NCBI Genome Project"/>
        </authorList>
    </citation>
    <scope>NUCLEOTIDE SEQUENCE</scope>
    <source>
        <strain evidence="9">CBS 342.82</strain>
    </source>
</reference>
<keyword evidence="2" id="KW-0645">Protease</keyword>
<dbReference type="RefSeq" id="XP_033456527.1">
    <property type="nucleotide sequence ID" value="XM_033608193.1"/>
</dbReference>
<evidence type="ECO:0000256" key="3">
    <source>
        <dbReference type="ARBA" id="ARBA00022729"/>
    </source>
</evidence>
<dbReference type="GO" id="GO:0006508">
    <property type="term" value="P:proteolysis"/>
    <property type="evidence" value="ECO:0007669"/>
    <property type="project" value="UniProtKB-KW"/>
</dbReference>
<dbReference type="SUPFAM" id="SSF69322">
    <property type="entry name" value="Tricorn protease domain 2"/>
    <property type="match status" value="1"/>
</dbReference>
<dbReference type="Pfam" id="PF00326">
    <property type="entry name" value="Peptidase_S9"/>
    <property type="match status" value="1"/>
</dbReference>
<feature type="domain" description="Peptidase S9 prolyl oligopeptidase catalytic" evidence="7">
    <location>
        <begin position="495"/>
        <end position="695"/>
    </location>
</feature>
<dbReference type="OrthoDB" id="416344at2759"/>
<protein>
    <recommendedName>
        <fullName evidence="6">Dipeptidyl-peptidase V</fullName>
    </recommendedName>
</protein>
<dbReference type="SUPFAM" id="SSF53474">
    <property type="entry name" value="alpha/beta-Hydrolases"/>
    <property type="match status" value="1"/>
</dbReference>
<dbReference type="PANTHER" id="PTHR42776">
    <property type="entry name" value="SERINE PEPTIDASE S9 FAMILY MEMBER"/>
    <property type="match status" value="1"/>
</dbReference>
<evidence type="ECO:0000256" key="6">
    <source>
        <dbReference type="ARBA" id="ARBA00032829"/>
    </source>
</evidence>
<dbReference type="Gene3D" id="3.40.50.1820">
    <property type="entry name" value="alpha/beta hydrolase"/>
    <property type="match status" value="1"/>
</dbReference>
<name>A0A6J3LUN0_9PEZI</name>
<evidence type="ECO:0000256" key="4">
    <source>
        <dbReference type="ARBA" id="ARBA00022801"/>
    </source>
</evidence>
<proteinExistence type="inferred from homology"/>
<dbReference type="GeneID" id="54365992"/>
<accession>A0A6J3LUN0</accession>
<evidence type="ECO:0000256" key="1">
    <source>
        <dbReference type="ARBA" id="ARBA00010040"/>
    </source>
</evidence>
<dbReference type="InterPro" id="IPR001375">
    <property type="entry name" value="Peptidase_S9_cat"/>
</dbReference>
<dbReference type="PANTHER" id="PTHR42776:SF13">
    <property type="entry name" value="DIPEPTIDYL-PEPTIDASE 5"/>
    <property type="match status" value="1"/>
</dbReference>
<evidence type="ECO:0000256" key="2">
    <source>
        <dbReference type="ARBA" id="ARBA00022670"/>
    </source>
</evidence>
<comment type="similarity">
    <text evidence="1">Belongs to the peptidase S9C family.</text>
</comment>
<organism evidence="9">
    <name type="scientific">Dissoconium aciculare CBS 342.82</name>
    <dbReference type="NCBI Taxonomy" id="1314786"/>
    <lineage>
        <taxon>Eukaryota</taxon>
        <taxon>Fungi</taxon>
        <taxon>Dikarya</taxon>
        <taxon>Ascomycota</taxon>
        <taxon>Pezizomycotina</taxon>
        <taxon>Dothideomycetes</taxon>
        <taxon>Dothideomycetidae</taxon>
        <taxon>Mycosphaerellales</taxon>
        <taxon>Dissoconiaceae</taxon>
        <taxon>Dissoconium</taxon>
    </lineage>
</organism>
<evidence type="ECO:0000259" key="7">
    <source>
        <dbReference type="Pfam" id="PF00326"/>
    </source>
</evidence>
<reference evidence="9" key="1">
    <citation type="submission" date="2020-01" db="EMBL/GenBank/DDBJ databases">
        <authorList>
            <consortium name="DOE Joint Genome Institute"/>
            <person name="Haridas S."/>
            <person name="Albert R."/>
            <person name="Binder M."/>
            <person name="Bloem J."/>
            <person name="Labutti K."/>
            <person name="Salamov A."/>
            <person name="Andreopoulos B."/>
            <person name="Baker S.E."/>
            <person name="Barry K."/>
            <person name="Bills G."/>
            <person name="Bluhm B.H."/>
            <person name="Cannon C."/>
            <person name="Castanera R."/>
            <person name="Culley D.E."/>
            <person name="Daum C."/>
            <person name="Ezra D."/>
            <person name="Gonzalez J.B."/>
            <person name="Henrissat B."/>
            <person name="Kuo A."/>
            <person name="Liang C."/>
            <person name="Lipzen A."/>
            <person name="Lutzoni F."/>
            <person name="Magnuson J."/>
            <person name="Mondo S."/>
            <person name="Nolan M."/>
            <person name="Ohm R."/>
            <person name="Pangilinan J."/>
            <person name="Park H.-J."/>
            <person name="Ramirez L."/>
            <person name="Alfaro M."/>
            <person name="Sun H."/>
            <person name="Tritt A."/>
            <person name="Yoshinaga Y."/>
            <person name="Zwiers L.-H."/>
            <person name="Turgeon B.G."/>
            <person name="Goodwin S.B."/>
            <person name="Spatafora J.W."/>
            <person name="Crous P.W."/>
            <person name="Grigoriev I.V."/>
        </authorList>
    </citation>
    <scope>NUCLEOTIDE SEQUENCE</scope>
    <source>
        <strain evidence="9">CBS 342.82</strain>
    </source>
</reference>
<dbReference type="InterPro" id="IPR029058">
    <property type="entry name" value="AB_hydrolase_fold"/>
</dbReference>